<name>A0AAY4A356_9TELE</name>
<dbReference type="GO" id="GO:0009408">
    <property type="term" value="P:response to heat"/>
    <property type="evidence" value="ECO:0007669"/>
    <property type="project" value="TreeGrafter"/>
</dbReference>
<keyword evidence="1" id="KW-0346">Stress response</keyword>
<comment type="similarity">
    <text evidence="2 3">Belongs to the small heat shock protein (HSP20) family.</text>
</comment>
<dbReference type="GO" id="GO:0042026">
    <property type="term" value="P:protein refolding"/>
    <property type="evidence" value="ECO:0007669"/>
    <property type="project" value="TreeGrafter"/>
</dbReference>
<dbReference type="AlphaFoldDB" id="A0AAY4A356"/>
<reference evidence="6" key="2">
    <citation type="submission" date="2025-08" db="UniProtKB">
        <authorList>
            <consortium name="Ensembl"/>
        </authorList>
    </citation>
    <scope>IDENTIFICATION</scope>
</reference>
<gene>
    <name evidence="6" type="primary">LOC114787040</name>
</gene>
<organism evidence="6 7">
    <name type="scientific">Denticeps clupeoides</name>
    <name type="common">denticle herring</name>
    <dbReference type="NCBI Taxonomy" id="299321"/>
    <lineage>
        <taxon>Eukaryota</taxon>
        <taxon>Metazoa</taxon>
        <taxon>Chordata</taxon>
        <taxon>Craniata</taxon>
        <taxon>Vertebrata</taxon>
        <taxon>Euteleostomi</taxon>
        <taxon>Actinopterygii</taxon>
        <taxon>Neopterygii</taxon>
        <taxon>Teleostei</taxon>
        <taxon>Clupei</taxon>
        <taxon>Clupeiformes</taxon>
        <taxon>Denticipitoidei</taxon>
        <taxon>Denticipitidae</taxon>
        <taxon>Denticeps</taxon>
    </lineage>
</organism>
<dbReference type="InterPro" id="IPR008978">
    <property type="entry name" value="HSP20-like_chaperone"/>
</dbReference>
<evidence type="ECO:0000256" key="3">
    <source>
        <dbReference type="RuleBase" id="RU003616"/>
    </source>
</evidence>
<proteinExistence type="inferred from homology"/>
<feature type="region of interest" description="Disordered" evidence="4">
    <location>
        <begin position="153"/>
        <end position="197"/>
    </location>
</feature>
<reference evidence="6 7" key="1">
    <citation type="submission" date="2020-06" db="EMBL/GenBank/DDBJ databases">
        <authorList>
            <consortium name="Wellcome Sanger Institute Data Sharing"/>
        </authorList>
    </citation>
    <scope>NUCLEOTIDE SEQUENCE [LARGE SCALE GENOMIC DNA]</scope>
</reference>
<dbReference type="InterPro" id="IPR002068">
    <property type="entry name" value="A-crystallin/Hsp20_dom"/>
</dbReference>
<dbReference type="PANTHER" id="PTHR45640:SF2">
    <property type="entry name" value="HEAT SHOCK PROTEIN BETA-11-RELATED"/>
    <property type="match status" value="1"/>
</dbReference>
<evidence type="ECO:0000256" key="1">
    <source>
        <dbReference type="ARBA" id="ARBA00023016"/>
    </source>
</evidence>
<sequence length="197" mass="21850">LHSDLIQPPLRPLMDLHWPVHGLRPHTRPLAFQRGLMLTSLELLEKLQKELLEEPLVRPGAGSMNPASCRVEKMGEDVALVLDTPGFSPEELSVKQVGRKLQVSGKSEQKQEDGKGSSSYRIQEFRREFHLPEGVNPEEVTCSFADGQLSIKAPMKPVADDPERNLPINCSGAVKTTEKEQSSEPQTYTSSEPAGWS</sequence>
<dbReference type="InterPro" id="IPR001436">
    <property type="entry name" value="Alpha-crystallin/sHSP_animal"/>
</dbReference>
<evidence type="ECO:0000313" key="7">
    <source>
        <dbReference type="Proteomes" id="UP000694580"/>
    </source>
</evidence>
<dbReference type="GO" id="GO:0051082">
    <property type="term" value="F:unfolded protein binding"/>
    <property type="evidence" value="ECO:0007669"/>
    <property type="project" value="TreeGrafter"/>
</dbReference>
<dbReference type="Proteomes" id="UP000694580">
    <property type="component" value="Chromosome 3"/>
</dbReference>
<feature type="domain" description="SHSP" evidence="5">
    <location>
        <begin position="59"/>
        <end position="171"/>
    </location>
</feature>
<evidence type="ECO:0000256" key="2">
    <source>
        <dbReference type="PROSITE-ProRule" id="PRU00285"/>
    </source>
</evidence>
<dbReference type="CDD" id="cd06481">
    <property type="entry name" value="ACD_HspB9_like"/>
    <property type="match status" value="1"/>
</dbReference>
<evidence type="ECO:0000256" key="4">
    <source>
        <dbReference type="SAM" id="MobiDB-lite"/>
    </source>
</evidence>
<reference evidence="6" key="3">
    <citation type="submission" date="2025-09" db="UniProtKB">
        <authorList>
            <consortium name="Ensembl"/>
        </authorList>
    </citation>
    <scope>IDENTIFICATION</scope>
</reference>
<dbReference type="PANTHER" id="PTHR45640">
    <property type="entry name" value="HEAT SHOCK PROTEIN HSP-12.2-RELATED"/>
    <property type="match status" value="1"/>
</dbReference>
<feature type="region of interest" description="Disordered" evidence="4">
    <location>
        <begin position="96"/>
        <end position="121"/>
    </location>
</feature>
<dbReference type="Gene3D" id="2.60.40.790">
    <property type="match status" value="1"/>
</dbReference>
<dbReference type="Pfam" id="PF00011">
    <property type="entry name" value="HSP20"/>
    <property type="match status" value="1"/>
</dbReference>
<dbReference type="PROSITE" id="PS01031">
    <property type="entry name" value="SHSP"/>
    <property type="match status" value="1"/>
</dbReference>
<dbReference type="GO" id="GO:0005737">
    <property type="term" value="C:cytoplasm"/>
    <property type="evidence" value="ECO:0007669"/>
    <property type="project" value="TreeGrafter"/>
</dbReference>
<feature type="compositionally biased region" description="Polar residues" evidence="4">
    <location>
        <begin position="183"/>
        <end position="197"/>
    </location>
</feature>
<dbReference type="GeneTree" id="ENSGT00670000098179"/>
<dbReference type="GO" id="GO:0005634">
    <property type="term" value="C:nucleus"/>
    <property type="evidence" value="ECO:0007669"/>
    <property type="project" value="TreeGrafter"/>
</dbReference>
<accession>A0AAY4A356</accession>
<evidence type="ECO:0000259" key="5">
    <source>
        <dbReference type="PROSITE" id="PS01031"/>
    </source>
</evidence>
<dbReference type="Ensembl" id="ENSDCDT00010003864.1">
    <property type="protein sequence ID" value="ENSDCDP00010003718.1"/>
    <property type="gene ID" value="ENSDCDG00010001697.1"/>
</dbReference>
<dbReference type="SUPFAM" id="SSF49764">
    <property type="entry name" value="HSP20-like chaperones"/>
    <property type="match status" value="1"/>
</dbReference>
<evidence type="ECO:0000313" key="6">
    <source>
        <dbReference type="Ensembl" id="ENSDCDP00010003718.1"/>
    </source>
</evidence>
<protein>
    <recommendedName>
        <fullName evidence="5">SHSP domain-containing protein</fullName>
    </recommendedName>
</protein>
<keyword evidence="7" id="KW-1185">Reference proteome</keyword>